<dbReference type="EMBL" id="CP041345">
    <property type="protein sequence ID" value="QKG80551.1"/>
    <property type="molecule type" value="Genomic_DNA"/>
</dbReference>
<organism evidence="2 3">
    <name type="scientific">Tenuifilum thalassicum</name>
    <dbReference type="NCBI Taxonomy" id="2590900"/>
    <lineage>
        <taxon>Bacteria</taxon>
        <taxon>Pseudomonadati</taxon>
        <taxon>Bacteroidota</taxon>
        <taxon>Bacteroidia</taxon>
        <taxon>Bacteroidales</taxon>
        <taxon>Tenuifilaceae</taxon>
        <taxon>Tenuifilum</taxon>
    </lineage>
</organism>
<dbReference type="Proteomes" id="UP000500961">
    <property type="component" value="Chromosome"/>
</dbReference>
<proteinExistence type="predicted"/>
<keyword evidence="3" id="KW-1185">Reference proteome</keyword>
<sequence>MAMVRLRRKLHNILRVGYSISIAATFLLTIKPNIANCQWFVNTNGGVVYNVPLPLNIYQEGYPSIKMNAQFRTEPFTLPVYWAVQVGREGKNSQFASIEFIHHKLYLNNTNPTVSKFNVSHGFNMLIASYGYSWNEYSTSIGLGFVIAHPESEIREMEFGSSTDDWDMGYYLTGPVFAFSAKRNLYFANKVYGILGLKVTGAYARLPINQGHASFVNIAGHINFGIGVKL</sequence>
<name>A0A7D3XWP1_9BACT</name>
<evidence type="ECO:0000256" key="1">
    <source>
        <dbReference type="SAM" id="Phobius"/>
    </source>
</evidence>
<keyword evidence="1" id="KW-0472">Membrane</keyword>
<keyword evidence="1" id="KW-0812">Transmembrane</keyword>
<reference evidence="2 3" key="1">
    <citation type="submission" date="2019-07" db="EMBL/GenBank/DDBJ databases">
        <title>Thalassofilum flectens gen. nov., sp. nov., a novel moderate thermophilic anaerobe from a shallow sea hot spring in Kunashir Island (Russia), representing a new family in the order Bacteroidales, and proposal of Thalassofilacea fam. nov.</title>
        <authorList>
            <person name="Kochetkova T.V."/>
            <person name="Podosokorskaya O.A."/>
            <person name="Novikov A."/>
            <person name="Elcheninov A.G."/>
            <person name="Toshchakov S.V."/>
            <person name="Kublanov I.V."/>
        </authorList>
    </citation>
    <scope>NUCLEOTIDE SEQUENCE [LARGE SCALE GENOMIC DNA]</scope>
    <source>
        <strain evidence="2 3">38-H</strain>
    </source>
</reference>
<gene>
    <name evidence="2" type="ORF">FHG85_09805</name>
</gene>
<evidence type="ECO:0000313" key="2">
    <source>
        <dbReference type="EMBL" id="QKG80551.1"/>
    </source>
</evidence>
<feature type="transmembrane region" description="Helical" evidence="1">
    <location>
        <begin position="12"/>
        <end position="30"/>
    </location>
</feature>
<evidence type="ECO:0008006" key="4">
    <source>
        <dbReference type="Google" id="ProtNLM"/>
    </source>
</evidence>
<accession>A0A7D3XWP1</accession>
<keyword evidence="1" id="KW-1133">Transmembrane helix</keyword>
<protein>
    <recommendedName>
        <fullName evidence="4">Porin family protein</fullName>
    </recommendedName>
</protein>
<dbReference type="KEGG" id="ttz:FHG85_09805"/>
<evidence type="ECO:0000313" key="3">
    <source>
        <dbReference type="Proteomes" id="UP000500961"/>
    </source>
</evidence>
<dbReference type="RefSeq" id="WP_173075375.1">
    <property type="nucleotide sequence ID" value="NZ_CP041345.1"/>
</dbReference>
<dbReference type="AlphaFoldDB" id="A0A7D3XWP1"/>